<comment type="caution">
    <text evidence="1">The sequence shown here is derived from an EMBL/GenBank/DDBJ whole genome shotgun (WGS) entry which is preliminary data.</text>
</comment>
<protein>
    <submittedName>
        <fullName evidence="1">Uncharacterized protein</fullName>
    </submittedName>
</protein>
<sequence>MKSNSDYFSSIPPPHHHFLPCAISICPKSEIALITRTIGLVGVVGVVCRISGKKIPGFSVTQISSRGFAGNGIVGSSSVVKFSYTFRAFAGPFFPAKVSTRFPILNALSGLPARLLKDSTQISPIG</sequence>
<organism evidence="1 2">
    <name type="scientific">Endocarpon pusillum</name>
    <dbReference type="NCBI Taxonomy" id="364733"/>
    <lineage>
        <taxon>Eukaryota</taxon>
        <taxon>Fungi</taxon>
        <taxon>Dikarya</taxon>
        <taxon>Ascomycota</taxon>
        <taxon>Pezizomycotina</taxon>
        <taxon>Eurotiomycetes</taxon>
        <taxon>Chaetothyriomycetidae</taxon>
        <taxon>Verrucariales</taxon>
        <taxon>Verrucariaceae</taxon>
        <taxon>Endocarpon</taxon>
    </lineage>
</organism>
<gene>
    <name evidence="1" type="ORF">GJ744_003524</name>
</gene>
<dbReference type="Proteomes" id="UP000606974">
    <property type="component" value="Unassembled WGS sequence"/>
</dbReference>
<reference evidence="1" key="1">
    <citation type="submission" date="2020-02" db="EMBL/GenBank/DDBJ databases">
        <authorList>
            <person name="Palmer J.M."/>
        </authorList>
    </citation>
    <scope>NUCLEOTIDE SEQUENCE</scope>
    <source>
        <strain evidence="1">EPUS1.4</strain>
        <tissue evidence="1">Thallus</tissue>
    </source>
</reference>
<keyword evidence="2" id="KW-1185">Reference proteome</keyword>
<dbReference type="AlphaFoldDB" id="A0A8H7AMC5"/>
<dbReference type="EMBL" id="JAACFV010000017">
    <property type="protein sequence ID" value="KAF7511793.1"/>
    <property type="molecule type" value="Genomic_DNA"/>
</dbReference>
<name>A0A8H7AMC5_9EURO</name>
<accession>A0A8H7AMC5</accession>
<evidence type="ECO:0000313" key="1">
    <source>
        <dbReference type="EMBL" id="KAF7511793.1"/>
    </source>
</evidence>
<evidence type="ECO:0000313" key="2">
    <source>
        <dbReference type="Proteomes" id="UP000606974"/>
    </source>
</evidence>
<proteinExistence type="predicted"/>